<dbReference type="EMBL" id="CM034399">
    <property type="protein sequence ID" value="KAJ0176704.1"/>
    <property type="molecule type" value="Genomic_DNA"/>
</dbReference>
<organism evidence="1 2">
    <name type="scientific">Dendrolimus kikuchii</name>
    <dbReference type="NCBI Taxonomy" id="765133"/>
    <lineage>
        <taxon>Eukaryota</taxon>
        <taxon>Metazoa</taxon>
        <taxon>Ecdysozoa</taxon>
        <taxon>Arthropoda</taxon>
        <taxon>Hexapoda</taxon>
        <taxon>Insecta</taxon>
        <taxon>Pterygota</taxon>
        <taxon>Neoptera</taxon>
        <taxon>Endopterygota</taxon>
        <taxon>Lepidoptera</taxon>
        <taxon>Glossata</taxon>
        <taxon>Ditrysia</taxon>
        <taxon>Bombycoidea</taxon>
        <taxon>Lasiocampidae</taxon>
        <taxon>Dendrolimus</taxon>
    </lineage>
</organism>
<dbReference type="Proteomes" id="UP000824533">
    <property type="component" value="Linkage Group LG13"/>
</dbReference>
<comment type="caution">
    <text evidence="1">The sequence shown here is derived from an EMBL/GenBank/DDBJ whole genome shotgun (WGS) entry which is preliminary data.</text>
</comment>
<accession>A0ACC1CYD8</accession>
<name>A0ACC1CYD8_9NEOP</name>
<evidence type="ECO:0000313" key="2">
    <source>
        <dbReference type="Proteomes" id="UP000824533"/>
    </source>
</evidence>
<sequence length="786" mass="87847">MPIPDHLFEERITNSLLQNDMKHVQGGKKIQDQTQRDYEQEQRNLLSSQDGDTCEIHDQFYRDHKLLLVLFRALAVMPITRSRPGTITFSWSSSATKYAICFYIAATVVVLIVGYERIMILRSIRRFDDYIYAILFVVFLVPHFWIPFVGWGVAHQVAIYKTNWGKFQVRYYRVTGENLQFPNLKISIVIISVGCLLLAVCFLLSLCALLDGFLLIHTTAYYHIITMINMNCALWYINCKGIKIASQSLSECFKRDVEIDCSAALISRYRYLWLNLSELLQSLGNAYARTYSTYCLFMFANITIAIYGALSEIVDHGFGFSFKEMGLFVDAAYCSTLLFIFADCSHKSTLKVAAGVQDTLLSIDVLAVDRPTQKEIDHFIQAIEMNPAVVSLKGYADVNRELLTSVATNHQHHPEEQQLPSLSNINSGTMMRGAGGVLAVAVAALLVCCNADAHQEQEGSEHNSGERYDISDYRQKEIEDFLRFLIQYENRYDGRNLNGIGGSTLLGRSVNGLGGSSLLGRNLGSFSLGNLNGIGGSTLLGRGLNSLGGNSPNVGGLGGTSLLGRDTEGDEREYARFVDALGGGNIVRNLDAIGGGNFVRNLDALGGGNFVKKNLDRLGGPNLVKKNLDALGGGNFVRNLDALGGGNFVQARQSSYVPYLISRRYDYLSPYGKREPWPLTPVEYSGYYGDGIPKRNFDEIDRSSLDTFVKKRNFDEIDQSSMPFPYATKRFYHLYGSNLFDIDSPVSSYDKKRYRPDYPMDEIDLSHFPIGSKRSQNSFPLTPRVL</sequence>
<keyword evidence="2" id="KW-1185">Reference proteome</keyword>
<evidence type="ECO:0000313" key="1">
    <source>
        <dbReference type="EMBL" id="KAJ0176704.1"/>
    </source>
</evidence>
<protein>
    <submittedName>
        <fullName evidence="1">Uncharacterized protein</fullName>
    </submittedName>
</protein>
<reference evidence="1 2" key="1">
    <citation type="journal article" date="2021" name="Front. Genet.">
        <title>Chromosome-Level Genome Assembly Reveals Significant Gene Expansion in the Toll and IMD Signaling Pathways of Dendrolimus kikuchii.</title>
        <authorList>
            <person name="Zhou J."/>
            <person name="Wu P."/>
            <person name="Xiong Z."/>
            <person name="Liu N."/>
            <person name="Zhao N."/>
            <person name="Ji M."/>
            <person name="Qiu Y."/>
            <person name="Yang B."/>
        </authorList>
    </citation>
    <scope>NUCLEOTIDE SEQUENCE [LARGE SCALE GENOMIC DNA]</scope>
    <source>
        <strain evidence="1">Ann1</strain>
    </source>
</reference>
<gene>
    <name evidence="1" type="ORF">K1T71_007883</name>
</gene>
<proteinExistence type="predicted"/>